<dbReference type="Proteomes" id="UP000230214">
    <property type="component" value="Unassembled WGS sequence"/>
</dbReference>
<evidence type="ECO:0000313" key="8">
    <source>
        <dbReference type="Proteomes" id="UP000230214"/>
    </source>
</evidence>
<accession>A0A2H0R946</accession>
<dbReference type="InterPro" id="IPR007235">
    <property type="entry name" value="Glyco_trans_28_C"/>
</dbReference>
<proteinExistence type="inferred from homology"/>
<evidence type="ECO:0000259" key="5">
    <source>
        <dbReference type="Pfam" id="PF04101"/>
    </source>
</evidence>
<name>A0A2H0R946_UNCKA</name>
<dbReference type="GO" id="GO:0009247">
    <property type="term" value="P:glycolipid biosynthetic process"/>
    <property type="evidence" value="ECO:0007669"/>
    <property type="project" value="InterPro"/>
</dbReference>
<organism evidence="7 8">
    <name type="scientific">candidate division WWE3 bacterium CG10_big_fil_rev_8_21_14_0_10_32_10</name>
    <dbReference type="NCBI Taxonomy" id="1975090"/>
    <lineage>
        <taxon>Bacteria</taxon>
        <taxon>Katanobacteria</taxon>
    </lineage>
</organism>
<evidence type="ECO:0000259" key="6">
    <source>
        <dbReference type="Pfam" id="PF06925"/>
    </source>
</evidence>
<dbReference type="PANTHER" id="PTHR43025">
    <property type="entry name" value="MONOGALACTOSYLDIACYLGLYCEROL SYNTHASE"/>
    <property type="match status" value="1"/>
</dbReference>
<comment type="subcellular location">
    <subcellularLocation>
        <location evidence="1">Membrane</location>
    </subcellularLocation>
</comment>
<evidence type="ECO:0000256" key="4">
    <source>
        <dbReference type="ARBA" id="ARBA00022679"/>
    </source>
</evidence>
<dbReference type="InterPro" id="IPR009695">
    <property type="entry name" value="Diacylglyc_glucosyltr_N"/>
</dbReference>
<evidence type="ECO:0008006" key="9">
    <source>
        <dbReference type="Google" id="ProtNLM"/>
    </source>
</evidence>
<evidence type="ECO:0000256" key="3">
    <source>
        <dbReference type="ARBA" id="ARBA00022676"/>
    </source>
</evidence>
<dbReference type="SUPFAM" id="SSF53756">
    <property type="entry name" value="UDP-Glycosyltransferase/glycogen phosphorylase"/>
    <property type="match status" value="1"/>
</dbReference>
<reference evidence="7 8" key="1">
    <citation type="submission" date="2017-09" db="EMBL/GenBank/DDBJ databases">
        <title>Depth-based differentiation of microbial function through sediment-hosted aquifers and enrichment of novel symbionts in the deep terrestrial subsurface.</title>
        <authorList>
            <person name="Probst A.J."/>
            <person name="Ladd B."/>
            <person name="Jarett J.K."/>
            <person name="Geller-Mcgrath D.E."/>
            <person name="Sieber C.M."/>
            <person name="Emerson J.B."/>
            <person name="Anantharaman K."/>
            <person name="Thomas B.C."/>
            <person name="Malmstrom R."/>
            <person name="Stieglmeier M."/>
            <person name="Klingl A."/>
            <person name="Woyke T."/>
            <person name="Ryan C.M."/>
            <person name="Banfield J.F."/>
        </authorList>
    </citation>
    <scope>NUCLEOTIDE SEQUENCE [LARGE SCALE GENOMIC DNA]</scope>
    <source>
        <strain evidence="7">CG10_big_fil_rev_8_21_14_0_10_32_10</strain>
    </source>
</reference>
<feature type="domain" description="Diacylglycerol glucosyltransferase N-terminal" evidence="6">
    <location>
        <begin position="19"/>
        <end position="187"/>
    </location>
</feature>
<evidence type="ECO:0000256" key="2">
    <source>
        <dbReference type="ARBA" id="ARBA00006962"/>
    </source>
</evidence>
<gene>
    <name evidence="7" type="ORF">COV24_04710</name>
</gene>
<protein>
    <recommendedName>
        <fullName evidence="9">Galactosyldiacylglycerol synthase</fullName>
    </recommendedName>
</protein>
<evidence type="ECO:0000313" key="7">
    <source>
        <dbReference type="EMBL" id="PIR43051.1"/>
    </source>
</evidence>
<dbReference type="GO" id="GO:0016020">
    <property type="term" value="C:membrane"/>
    <property type="evidence" value="ECO:0007669"/>
    <property type="project" value="UniProtKB-SubCell"/>
</dbReference>
<keyword evidence="4" id="KW-0808">Transferase</keyword>
<comment type="caution">
    <text evidence="7">The sequence shown here is derived from an EMBL/GenBank/DDBJ whole genome shotgun (WGS) entry which is preliminary data.</text>
</comment>
<dbReference type="EMBL" id="PCXU01000040">
    <property type="protein sequence ID" value="PIR43051.1"/>
    <property type="molecule type" value="Genomic_DNA"/>
</dbReference>
<feature type="domain" description="Glycosyl transferase family 28 C-terminal" evidence="5">
    <location>
        <begin position="213"/>
        <end position="328"/>
    </location>
</feature>
<keyword evidence="3" id="KW-0328">Glycosyltransferase</keyword>
<evidence type="ECO:0000256" key="1">
    <source>
        <dbReference type="ARBA" id="ARBA00004370"/>
    </source>
</evidence>
<comment type="similarity">
    <text evidence="2">Belongs to the glycosyltransferase 28 family.</text>
</comment>
<dbReference type="InterPro" id="IPR050519">
    <property type="entry name" value="Glycosyltransf_28_UgtP"/>
</dbReference>
<dbReference type="Gene3D" id="3.40.50.2000">
    <property type="entry name" value="Glycogen Phosphorylase B"/>
    <property type="match status" value="1"/>
</dbReference>
<dbReference type="AlphaFoldDB" id="A0A2H0R946"/>
<sequence>MVKRNKKILIISVSTGSGHVRAANSILKTAREKHPHLHIDHIDMMDYVSKTMRKTIVESYNLMVKQLPELWSFFYKKTDGHKFSTHVRRLSKLFNRVNTGHFFEYIKNYKPDYIIVTHFLPIYAISQMKKKYGITVPISIVITDYHNHDLQIAPNISRYFVASKKMLQKLNLQGVPKKNIIVSGIPIDPVFYKPKSISRLKKIYNAPKNITNILVLSGGQGFADTNKIITTLFKSKNKLNIIAIAGNNIKLQQQLQRLKPPKKIDLKVIGWTDKIDDYMRISDIVITKPGGLTTTECIILKKPIIAISPIPGQEEYNAEYILENRLGVIARTPEDLLYYLYKGIPSQPNHIYKKLKKGNFTAAEKILNEVLK</sequence>
<dbReference type="PANTHER" id="PTHR43025:SF3">
    <property type="entry name" value="MONOGALACTOSYLDIACYLGLYCEROL SYNTHASE 1, CHLOROPLASTIC"/>
    <property type="match status" value="1"/>
</dbReference>
<dbReference type="GO" id="GO:0016758">
    <property type="term" value="F:hexosyltransferase activity"/>
    <property type="evidence" value="ECO:0007669"/>
    <property type="project" value="InterPro"/>
</dbReference>
<dbReference type="Pfam" id="PF04101">
    <property type="entry name" value="Glyco_tran_28_C"/>
    <property type="match status" value="1"/>
</dbReference>
<dbReference type="Pfam" id="PF06925">
    <property type="entry name" value="MGDG_synth"/>
    <property type="match status" value="1"/>
</dbReference>